<reference evidence="2 3" key="1">
    <citation type="submission" date="2019-04" db="EMBL/GenBank/DDBJ databases">
        <title>Friends and foes A comparative genomics study of 23 Aspergillus species from section Flavi.</title>
        <authorList>
            <consortium name="DOE Joint Genome Institute"/>
            <person name="Kjaerbolling I."/>
            <person name="Vesth T."/>
            <person name="Frisvad J.C."/>
            <person name="Nybo J.L."/>
            <person name="Theobald S."/>
            <person name="Kildgaard S."/>
            <person name="Isbrandt T."/>
            <person name="Kuo A."/>
            <person name="Sato A."/>
            <person name="Lyhne E.K."/>
            <person name="Kogle M.E."/>
            <person name="Wiebenga A."/>
            <person name="Kun R.S."/>
            <person name="Lubbers R.J."/>
            <person name="Makela M.R."/>
            <person name="Barry K."/>
            <person name="Chovatia M."/>
            <person name="Clum A."/>
            <person name="Daum C."/>
            <person name="Haridas S."/>
            <person name="He G."/>
            <person name="LaButti K."/>
            <person name="Lipzen A."/>
            <person name="Mondo S."/>
            <person name="Riley R."/>
            <person name="Salamov A."/>
            <person name="Simmons B.A."/>
            <person name="Magnuson J.K."/>
            <person name="Henrissat B."/>
            <person name="Mortensen U.H."/>
            <person name="Larsen T.O."/>
            <person name="Devries R.P."/>
            <person name="Grigoriev I.V."/>
            <person name="Machida M."/>
            <person name="Baker S.E."/>
            <person name="Andersen M.R."/>
        </authorList>
    </citation>
    <scope>NUCLEOTIDE SEQUENCE [LARGE SCALE GENOMIC DNA]</scope>
    <source>
        <strain evidence="2 3">CBS 151.66</strain>
    </source>
</reference>
<accession>A0A5N5WL79</accession>
<protein>
    <submittedName>
        <fullName evidence="2">Uncharacterized protein</fullName>
    </submittedName>
</protein>
<evidence type="ECO:0000256" key="1">
    <source>
        <dbReference type="SAM" id="MobiDB-lite"/>
    </source>
</evidence>
<proteinExistence type="predicted"/>
<evidence type="ECO:0000313" key="3">
    <source>
        <dbReference type="Proteomes" id="UP000326565"/>
    </source>
</evidence>
<gene>
    <name evidence="2" type="ORF">BDV29DRAFT_162259</name>
</gene>
<feature type="region of interest" description="Disordered" evidence="1">
    <location>
        <begin position="229"/>
        <end position="260"/>
    </location>
</feature>
<dbReference type="Proteomes" id="UP000326565">
    <property type="component" value="Unassembled WGS sequence"/>
</dbReference>
<dbReference type="InterPro" id="IPR022085">
    <property type="entry name" value="OpdG"/>
</dbReference>
<dbReference type="OrthoDB" id="3350591at2759"/>
<evidence type="ECO:0000313" key="2">
    <source>
        <dbReference type="EMBL" id="KAB8068555.1"/>
    </source>
</evidence>
<name>A0A5N5WL79_9EURO</name>
<dbReference type="AlphaFoldDB" id="A0A5N5WL79"/>
<dbReference type="EMBL" id="ML732385">
    <property type="protein sequence ID" value="KAB8068555.1"/>
    <property type="molecule type" value="Genomic_DNA"/>
</dbReference>
<feature type="compositionally biased region" description="Basic and acidic residues" evidence="1">
    <location>
        <begin position="229"/>
        <end position="253"/>
    </location>
</feature>
<organism evidence="2 3">
    <name type="scientific">Aspergillus leporis</name>
    <dbReference type="NCBI Taxonomy" id="41062"/>
    <lineage>
        <taxon>Eukaryota</taxon>
        <taxon>Fungi</taxon>
        <taxon>Dikarya</taxon>
        <taxon>Ascomycota</taxon>
        <taxon>Pezizomycotina</taxon>
        <taxon>Eurotiomycetes</taxon>
        <taxon>Eurotiomycetidae</taxon>
        <taxon>Eurotiales</taxon>
        <taxon>Aspergillaceae</taxon>
        <taxon>Aspergillus</taxon>
        <taxon>Aspergillus subgen. Circumdati</taxon>
    </lineage>
</organism>
<keyword evidence="3" id="KW-1185">Reference proteome</keyword>
<sequence>MANQYTEWFTSKVNDKETFLELATLQSYIEGNLCLQDAFSKLAAPVQYRWNSSQTGRAWNMLLDLAADYEEAQDGRVTLIEALFSQPKPSKPDEEDWSEDKDHCPTTLTSEPIALWIDDSKIKSLSDSVGNRWVNFNAFTARLMATSPLDSSGWILHHMIHALEKNLNPKRFTAEQDIAIVIAAQYFIHASKNVRYHPLQHIGPTEDDYGRWNFRKERFAQMRMMQELRDSTREAARRAEVGMGKAERQGQEKGKKKGKH</sequence>
<dbReference type="Pfam" id="PF12311">
    <property type="entry name" value="DUF3632"/>
    <property type="match status" value="1"/>
</dbReference>